<dbReference type="EMBL" id="UFQB01000002">
    <property type="protein sequence ID" value="SSW62861.1"/>
    <property type="molecule type" value="Genomic_DNA"/>
</dbReference>
<dbReference type="EC" id="4.2.1.162" evidence="8"/>
<keyword evidence="5 8" id="KW-0456">Lyase</keyword>
<dbReference type="InterPro" id="IPR037237">
    <property type="entry name" value="IlvD/EDD_N"/>
</dbReference>
<dbReference type="InterPro" id="IPR020558">
    <property type="entry name" value="DiOHA_6PGluconate_deHydtase_CS"/>
</dbReference>
<dbReference type="FunFam" id="3.50.30.80:FF:000001">
    <property type="entry name" value="Dihydroxy-acid dehydratase"/>
    <property type="match status" value="1"/>
</dbReference>
<dbReference type="GO" id="GO:0016836">
    <property type="term" value="F:hydro-lyase activity"/>
    <property type="evidence" value="ECO:0007669"/>
    <property type="project" value="UniProtKB-ARBA"/>
</dbReference>
<keyword evidence="3" id="KW-0408">Iron</keyword>
<dbReference type="NCBIfam" id="NF009560">
    <property type="entry name" value="PRK13017.1"/>
    <property type="match status" value="1"/>
</dbReference>
<evidence type="ECO:0000259" key="6">
    <source>
        <dbReference type="Pfam" id="PF00920"/>
    </source>
</evidence>
<dbReference type="InterPro" id="IPR000581">
    <property type="entry name" value="ILV_EDD_N"/>
</dbReference>
<evidence type="ECO:0000256" key="1">
    <source>
        <dbReference type="ARBA" id="ARBA00006486"/>
    </source>
</evidence>
<accession>A0A446C503</accession>
<protein>
    <submittedName>
        <fullName evidence="8">6-deoxy-6-sulfo-D-gluconate dehydratase</fullName>
        <ecNumber evidence="8">4.2.1.162</ecNumber>
    </submittedName>
</protein>
<dbReference type="GO" id="GO:0051536">
    <property type="term" value="F:iron-sulfur cluster binding"/>
    <property type="evidence" value="ECO:0007669"/>
    <property type="project" value="UniProtKB-KW"/>
</dbReference>
<sequence>MSNSDKRKKPEELRSHRWYGVRDLRSFGHRSRTAQMGYHRSDYAGKPVIAIINTWSDINPCHSHFKQRVEEVKRGIWQAGGFPVEMPAMSLSEPFQKPTTMLYRNLLAMETEELLRSYPADGCVLMGGCDKTTPALIMGAVSMDLPTIFVPAGPMLRGNWNGNTLGSGSDTWKYWAELRAGNITEEDWQGVEDGIARSPGHCMTMGTASTMTGAVEALGLCLSGASSIPAPDSRHAQMASLTGKRIVEMVWEDLKPSDLLTAASYDNAVRTVLALSGSTNSVVHLIAMARRSGFNLDLDRFDHLARTTPVLANLRPAGKYLMEDFYYAGGLRAMLVQLGDLLDATQRTVDGRTLGENIAGARIFNEDVIRPRSQALIERDGLAVLRGNLAPDGAVIKPPAMEERLQVHTGRAVVFKDYNDMAARIDDPDLDVDADSVIVLQNAGPQGAPGMPEWGQLPIPQKLLKQGVRDMVRISDARMSGTSYGACVLHVAPEAYVGGPLALVQDGDRIELDVPARRLELLVPEAELAARRAAWQAPPPRFERGYGVLYLKHIGQADTGCDFDFLQTETRAPAAGEPEIH</sequence>
<evidence type="ECO:0000256" key="4">
    <source>
        <dbReference type="ARBA" id="ARBA00023014"/>
    </source>
</evidence>
<dbReference type="OrthoDB" id="9807077at2"/>
<dbReference type="NCBIfam" id="NF004784">
    <property type="entry name" value="PRK06131.1"/>
    <property type="match status" value="1"/>
</dbReference>
<dbReference type="PANTHER" id="PTHR43183">
    <property type="entry name" value="HYPOTHETICAL DIHYDROXYACID DEHYDRATASE (EUROFUNG)-RELATED"/>
    <property type="match status" value="1"/>
</dbReference>
<keyword evidence="9" id="KW-1185">Reference proteome</keyword>
<keyword evidence="2" id="KW-0479">Metal-binding</keyword>
<dbReference type="AlphaFoldDB" id="A0A446C503"/>
<dbReference type="Pfam" id="PF00920">
    <property type="entry name" value="ILVD_EDD_N"/>
    <property type="match status" value="1"/>
</dbReference>
<dbReference type="InterPro" id="IPR042096">
    <property type="entry name" value="Dihydro-acid_dehy_C"/>
</dbReference>
<dbReference type="SUPFAM" id="SSF52016">
    <property type="entry name" value="LeuD/IlvD-like"/>
    <property type="match status" value="1"/>
</dbReference>
<dbReference type="PROSITE" id="PS00886">
    <property type="entry name" value="ILVD_EDD_1"/>
    <property type="match status" value="1"/>
</dbReference>
<dbReference type="RefSeq" id="WP_129526032.1">
    <property type="nucleotide sequence ID" value="NZ_UFQB01000002.1"/>
</dbReference>
<dbReference type="Proteomes" id="UP000289184">
    <property type="component" value="Unassembled WGS sequence"/>
</dbReference>
<evidence type="ECO:0000259" key="7">
    <source>
        <dbReference type="Pfam" id="PF24877"/>
    </source>
</evidence>
<name>A0A446C503_9BURK</name>
<gene>
    <name evidence="8" type="ORF">AGI3411_00710</name>
</gene>
<feature type="domain" description="Dihydroxy-acid/6-phosphogluconate dehydratase N-terminal" evidence="6">
    <location>
        <begin position="46"/>
        <end position="357"/>
    </location>
</feature>
<dbReference type="InterPro" id="IPR056740">
    <property type="entry name" value="ILV_EDD_C"/>
</dbReference>
<evidence type="ECO:0000313" key="9">
    <source>
        <dbReference type="Proteomes" id="UP000289184"/>
    </source>
</evidence>
<evidence type="ECO:0000256" key="2">
    <source>
        <dbReference type="ARBA" id="ARBA00022723"/>
    </source>
</evidence>
<dbReference type="GO" id="GO:0046872">
    <property type="term" value="F:metal ion binding"/>
    <property type="evidence" value="ECO:0007669"/>
    <property type="project" value="UniProtKB-KW"/>
</dbReference>
<dbReference type="SUPFAM" id="SSF143975">
    <property type="entry name" value="IlvD/EDD N-terminal domain-like"/>
    <property type="match status" value="1"/>
</dbReference>
<dbReference type="Gene3D" id="3.50.30.80">
    <property type="entry name" value="IlvD/EDD C-terminal domain-like"/>
    <property type="match status" value="1"/>
</dbReference>
<keyword evidence="4" id="KW-0411">Iron-sulfur</keyword>
<evidence type="ECO:0000313" key="8">
    <source>
        <dbReference type="EMBL" id="SSW62861.1"/>
    </source>
</evidence>
<evidence type="ECO:0000256" key="5">
    <source>
        <dbReference type="ARBA" id="ARBA00023239"/>
    </source>
</evidence>
<organism evidence="8 9">
    <name type="scientific">Achromobacter agilis</name>
    <dbReference type="NCBI Taxonomy" id="1353888"/>
    <lineage>
        <taxon>Bacteria</taxon>
        <taxon>Pseudomonadati</taxon>
        <taxon>Pseudomonadota</taxon>
        <taxon>Betaproteobacteria</taxon>
        <taxon>Burkholderiales</taxon>
        <taxon>Alcaligenaceae</taxon>
        <taxon>Achromobacter</taxon>
    </lineage>
</organism>
<proteinExistence type="inferred from homology"/>
<dbReference type="PANTHER" id="PTHR43183:SF2">
    <property type="entry name" value="DIHYDROXY-ACID DEHYDRATASE"/>
    <property type="match status" value="1"/>
</dbReference>
<dbReference type="InterPro" id="IPR052352">
    <property type="entry name" value="Sugar_Degrad_Dehydratases"/>
</dbReference>
<reference evidence="8 9" key="1">
    <citation type="submission" date="2018-07" db="EMBL/GenBank/DDBJ databases">
        <authorList>
            <person name="Peeters C."/>
        </authorList>
    </citation>
    <scope>NUCLEOTIDE SEQUENCE [LARGE SCALE GENOMIC DNA]</scope>
    <source>
        <strain evidence="8 9">LMG 3411</strain>
    </source>
</reference>
<feature type="domain" description="Dihydroxy-acid/6-phosphogluconate dehydratase C-terminal" evidence="7">
    <location>
        <begin position="367"/>
        <end position="561"/>
    </location>
</feature>
<dbReference type="NCBIfam" id="NF009559">
    <property type="entry name" value="PRK13016.1"/>
    <property type="match status" value="1"/>
</dbReference>
<comment type="similarity">
    <text evidence="1">Belongs to the IlvD/Edd family.</text>
</comment>
<dbReference type="Pfam" id="PF24877">
    <property type="entry name" value="ILV_EDD_C"/>
    <property type="match status" value="1"/>
</dbReference>
<evidence type="ECO:0000256" key="3">
    <source>
        <dbReference type="ARBA" id="ARBA00023004"/>
    </source>
</evidence>